<dbReference type="InterPro" id="IPR050598">
    <property type="entry name" value="AminoAcid_Transporter"/>
</dbReference>
<dbReference type="PANTHER" id="PTHR11785:SF382">
    <property type="entry name" value="LOW-AFFINITY METHIONINE PERMEASE"/>
    <property type="match status" value="1"/>
</dbReference>
<feature type="transmembrane region" description="Helical" evidence="5">
    <location>
        <begin position="243"/>
        <end position="262"/>
    </location>
</feature>
<feature type="transmembrane region" description="Helical" evidence="5">
    <location>
        <begin position="473"/>
        <end position="498"/>
    </location>
</feature>
<evidence type="ECO:0000313" key="6">
    <source>
        <dbReference type="EMBL" id="PMD14644.1"/>
    </source>
</evidence>
<evidence type="ECO:0000256" key="1">
    <source>
        <dbReference type="ARBA" id="ARBA00004141"/>
    </source>
</evidence>
<keyword evidence="7" id="KW-1185">Reference proteome</keyword>
<dbReference type="AlphaFoldDB" id="A0A2J6PKV9"/>
<feature type="transmembrane region" description="Helical" evidence="5">
    <location>
        <begin position="440"/>
        <end position="461"/>
    </location>
</feature>
<reference evidence="6 7" key="1">
    <citation type="submission" date="2016-05" db="EMBL/GenBank/DDBJ databases">
        <title>A degradative enzymes factory behind the ericoid mycorrhizal symbiosis.</title>
        <authorList>
            <consortium name="DOE Joint Genome Institute"/>
            <person name="Martino E."/>
            <person name="Morin E."/>
            <person name="Grelet G."/>
            <person name="Kuo A."/>
            <person name="Kohler A."/>
            <person name="Daghino S."/>
            <person name="Barry K."/>
            <person name="Choi C."/>
            <person name="Cichocki N."/>
            <person name="Clum A."/>
            <person name="Copeland A."/>
            <person name="Hainaut M."/>
            <person name="Haridas S."/>
            <person name="Labutti K."/>
            <person name="Lindquist E."/>
            <person name="Lipzen A."/>
            <person name="Khouja H.-R."/>
            <person name="Murat C."/>
            <person name="Ohm R."/>
            <person name="Olson A."/>
            <person name="Spatafora J."/>
            <person name="Veneault-Fourrey C."/>
            <person name="Henrissat B."/>
            <person name="Grigoriev I."/>
            <person name="Martin F."/>
            <person name="Perotto S."/>
        </authorList>
    </citation>
    <scope>NUCLEOTIDE SEQUENCE [LARGE SCALE GENOMIC DNA]</scope>
    <source>
        <strain evidence="6 7">UAMH 7357</strain>
    </source>
</reference>
<dbReference type="GO" id="GO:0015179">
    <property type="term" value="F:L-amino acid transmembrane transporter activity"/>
    <property type="evidence" value="ECO:0007669"/>
    <property type="project" value="TreeGrafter"/>
</dbReference>
<dbReference type="EMBL" id="KZ613520">
    <property type="protein sequence ID" value="PMD14644.1"/>
    <property type="molecule type" value="Genomic_DNA"/>
</dbReference>
<dbReference type="STRING" id="1745343.A0A2J6PKV9"/>
<feature type="transmembrane region" description="Helical" evidence="5">
    <location>
        <begin position="330"/>
        <end position="351"/>
    </location>
</feature>
<accession>A0A2J6PKV9</accession>
<dbReference type="GO" id="GO:0016020">
    <property type="term" value="C:membrane"/>
    <property type="evidence" value="ECO:0007669"/>
    <property type="project" value="UniProtKB-SubCell"/>
</dbReference>
<evidence type="ECO:0000256" key="5">
    <source>
        <dbReference type="SAM" id="Phobius"/>
    </source>
</evidence>
<gene>
    <name evidence="6" type="ORF">NA56DRAFT_674158</name>
</gene>
<feature type="transmembrane region" description="Helical" evidence="5">
    <location>
        <begin position="401"/>
        <end position="420"/>
    </location>
</feature>
<keyword evidence="3 5" id="KW-1133">Transmembrane helix</keyword>
<sequence>MYNSISSHFLLKIGHIWSMSASTISCFSEWSPGLDPDDLRELQAAQHDPTKIISELPKEAVRLGYYSSICLIFNLIGVGIFNSASVVFTNTQSMGFSLVLWSIGAVMTLGGAFVFFNYMLKRTIFLATCMYGITFIILENTTETSISFATNILDACHITQTPGKIIGIALAVNTFCCVLHTLSRKWGILLNNFFGTLKLCLLIFIIIIGIFWINHDIASINFDSKTSFNLDKSPRLPYQYAEAFLYVILPLLSIKSTMYVAAEVRNPRKVFPRASFTGVIAVIVIYMGVNILYAAIIPKDQLFEDNDIDVLAVFMKLTIGHVMTNQAHLVSFYSIIKAISAFGGLIVVTFTTTRVKQEIAKEGILPYSIFFAESYDISLSRLFSRKSKPGSIPIYREKTPAAALALHWIITTILVIVPVVALQPVPYSTGPAYSYLTTAFIYDINVVYFFFIALGVLCLRLTPSVHWAEKSQLQWPIVSILSASILLVCFALPMIFLWSGNLVQWWSGQTLGVSFLTFAFLYWVMFKIYIRIRAAREGKTLHVRCDPIFKHDKEGLTQVFEIVTLEWKRDIGMRLGEIEGTDDRYRESNILSTTFSPSDNGRFSPAPNAWESGFDSGFRGSSPTHELDVQQPRSVISRKPVMTELIA</sequence>
<keyword evidence="4 5" id="KW-0472">Membrane</keyword>
<dbReference type="Gene3D" id="1.20.1740.10">
    <property type="entry name" value="Amino acid/polyamine transporter I"/>
    <property type="match status" value="1"/>
</dbReference>
<dbReference type="InterPro" id="IPR002293">
    <property type="entry name" value="AA/rel_permease1"/>
</dbReference>
<feature type="transmembrane region" description="Helical" evidence="5">
    <location>
        <begin position="510"/>
        <end position="530"/>
    </location>
</feature>
<feature type="transmembrane region" description="Helical" evidence="5">
    <location>
        <begin position="274"/>
        <end position="296"/>
    </location>
</feature>
<protein>
    <recommendedName>
        <fullName evidence="8">Amino acid transporter</fullName>
    </recommendedName>
</protein>
<evidence type="ECO:0000256" key="4">
    <source>
        <dbReference type="ARBA" id="ARBA00023136"/>
    </source>
</evidence>
<feature type="transmembrane region" description="Helical" evidence="5">
    <location>
        <begin position="63"/>
        <end position="88"/>
    </location>
</feature>
<dbReference type="Pfam" id="PF13520">
    <property type="entry name" value="AA_permease_2"/>
    <property type="match status" value="1"/>
</dbReference>
<keyword evidence="2 5" id="KW-0812">Transmembrane</keyword>
<feature type="transmembrane region" description="Helical" evidence="5">
    <location>
        <begin position="94"/>
        <end position="116"/>
    </location>
</feature>
<organism evidence="6 7">
    <name type="scientific">Hyaloscypha hepaticicola</name>
    <dbReference type="NCBI Taxonomy" id="2082293"/>
    <lineage>
        <taxon>Eukaryota</taxon>
        <taxon>Fungi</taxon>
        <taxon>Dikarya</taxon>
        <taxon>Ascomycota</taxon>
        <taxon>Pezizomycotina</taxon>
        <taxon>Leotiomycetes</taxon>
        <taxon>Helotiales</taxon>
        <taxon>Hyaloscyphaceae</taxon>
        <taxon>Hyaloscypha</taxon>
    </lineage>
</organism>
<dbReference type="OrthoDB" id="5982228at2759"/>
<evidence type="ECO:0008006" key="8">
    <source>
        <dbReference type="Google" id="ProtNLM"/>
    </source>
</evidence>
<proteinExistence type="predicted"/>
<dbReference type="PANTHER" id="PTHR11785">
    <property type="entry name" value="AMINO ACID TRANSPORTER"/>
    <property type="match status" value="1"/>
</dbReference>
<comment type="subcellular location">
    <subcellularLocation>
        <location evidence="1">Membrane</location>
        <topology evidence="1">Multi-pass membrane protein</topology>
    </subcellularLocation>
</comment>
<evidence type="ECO:0000256" key="3">
    <source>
        <dbReference type="ARBA" id="ARBA00022989"/>
    </source>
</evidence>
<dbReference type="Proteomes" id="UP000235672">
    <property type="component" value="Unassembled WGS sequence"/>
</dbReference>
<feature type="transmembrane region" description="Helical" evidence="5">
    <location>
        <begin position="189"/>
        <end position="213"/>
    </location>
</feature>
<evidence type="ECO:0000313" key="7">
    <source>
        <dbReference type="Proteomes" id="UP000235672"/>
    </source>
</evidence>
<name>A0A2J6PKV9_9HELO</name>
<evidence type="ECO:0000256" key="2">
    <source>
        <dbReference type="ARBA" id="ARBA00022692"/>
    </source>
</evidence>